<dbReference type="RefSeq" id="WP_192911849.1">
    <property type="nucleotide sequence ID" value="NZ_CP062789.1"/>
</dbReference>
<reference evidence="2 3" key="1">
    <citation type="submission" date="2020-10" db="EMBL/GenBank/DDBJ databases">
        <title>Janibacter indicus TT2 genome sequence.</title>
        <authorList>
            <person name="Lee K."/>
            <person name="Ganzorig M."/>
        </authorList>
    </citation>
    <scope>NUCLEOTIDE SEQUENCE [LARGE SCALE GENOMIC DNA]</scope>
    <source>
        <strain evidence="2 3">TT2</strain>
    </source>
</reference>
<name>A0A7L9J3U0_9MICO</name>
<keyword evidence="1" id="KW-0472">Membrane</keyword>
<proteinExistence type="predicted"/>
<feature type="transmembrane region" description="Helical" evidence="1">
    <location>
        <begin position="141"/>
        <end position="159"/>
    </location>
</feature>
<evidence type="ECO:0000313" key="2">
    <source>
        <dbReference type="EMBL" id="QOK23969.1"/>
    </source>
</evidence>
<sequence>MDVITIIALSFSGAWVLHVVFRSIQTRWPENYTSTSSELDAHHRKGVGPFFLVRLGPVAAVAGLLSSTASRIDIDPAAVVTITLLTHLTVTDFRILRRFRSEAPRRLMYHAIAALCVTAAGLFGALVAALFPHLIPAPDELVAALWTAAFTAILAAAFLRATERRDERLSLEWVTRDVGSQLWAEIPAIANDHDADPYLVQAIVAAEVTQRPRWFRQLERALGIGTTYGVGQVTGTRSMTDRDSVASVAKAFSGYRPGRRPDGYLANRRLFELHVENHNSSPAFITDCAQYLDELSPTTPYFLGPVADDGFPAVQLHVMRREHMHVTLEGSAASLAAVIRARDPNGVSLGVRRLPDGPRRRPWSLVVPIEVESVRLSLEANDADPDEGIDVGLYYVDMDRVYRFK</sequence>
<keyword evidence="1" id="KW-1133">Transmembrane helix</keyword>
<dbReference type="EMBL" id="CP062789">
    <property type="protein sequence ID" value="QOK23969.1"/>
    <property type="molecule type" value="Genomic_DNA"/>
</dbReference>
<protein>
    <submittedName>
        <fullName evidence="2">Uncharacterized protein</fullName>
    </submittedName>
</protein>
<feature type="transmembrane region" description="Helical" evidence="1">
    <location>
        <begin position="6"/>
        <end position="25"/>
    </location>
</feature>
<accession>A0A7L9J3U0</accession>
<feature type="transmembrane region" description="Helical" evidence="1">
    <location>
        <begin position="46"/>
        <end position="65"/>
    </location>
</feature>
<dbReference type="Proteomes" id="UP000593998">
    <property type="component" value="Chromosome"/>
</dbReference>
<evidence type="ECO:0000313" key="3">
    <source>
        <dbReference type="Proteomes" id="UP000593998"/>
    </source>
</evidence>
<feature type="transmembrane region" description="Helical" evidence="1">
    <location>
        <begin position="107"/>
        <end position="135"/>
    </location>
</feature>
<gene>
    <name evidence="2" type="ORF">IGS73_06225</name>
</gene>
<keyword evidence="1" id="KW-0812">Transmembrane</keyword>
<organism evidence="2 3">
    <name type="scientific">Janibacter indicus</name>
    <dbReference type="NCBI Taxonomy" id="857417"/>
    <lineage>
        <taxon>Bacteria</taxon>
        <taxon>Bacillati</taxon>
        <taxon>Actinomycetota</taxon>
        <taxon>Actinomycetes</taxon>
        <taxon>Micrococcales</taxon>
        <taxon>Intrasporangiaceae</taxon>
        <taxon>Janibacter</taxon>
    </lineage>
</organism>
<dbReference type="AlphaFoldDB" id="A0A7L9J3U0"/>
<evidence type="ECO:0000256" key="1">
    <source>
        <dbReference type="SAM" id="Phobius"/>
    </source>
</evidence>
<feature type="transmembrane region" description="Helical" evidence="1">
    <location>
        <begin position="77"/>
        <end position="95"/>
    </location>
</feature>